<dbReference type="Gramene" id="ERN13403">
    <property type="protein sequence ID" value="ERN13403"/>
    <property type="gene ID" value="AMTR_s00041p00177760"/>
</dbReference>
<dbReference type="Pfam" id="PF03018">
    <property type="entry name" value="Dirigent"/>
    <property type="match status" value="1"/>
</dbReference>
<sequence length="71" mass="7687">MTNTSPTLFGEVVVIDDPLTEGPELPFKVIGQTQGLYAFTSQTELSLFESHNLVFTDGKHSHCDGEKSSSA</sequence>
<dbReference type="GO" id="GO:0048046">
    <property type="term" value="C:apoplast"/>
    <property type="evidence" value="ECO:0007669"/>
    <property type="project" value="UniProtKB-SubCell"/>
</dbReference>
<dbReference type="HOGENOM" id="CLU_2946124_0_0_1"/>
<proteinExistence type="inferred from homology"/>
<dbReference type="Proteomes" id="UP000017836">
    <property type="component" value="Unassembled WGS sequence"/>
</dbReference>
<keyword evidence="1" id="KW-0052">Apoplast</keyword>
<name>W1PYK2_AMBTC</name>
<evidence type="ECO:0000256" key="1">
    <source>
        <dbReference type="RuleBase" id="RU363099"/>
    </source>
</evidence>
<reference evidence="3" key="1">
    <citation type="journal article" date="2013" name="Science">
        <title>The Amborella genome and the evolution of flowering plants.</title>
        <authorList>
            <consortium name="Amborella Genome Project"/>
        </authorList>
    </citation>
    <scope>NUCLEOTIDE SEQUENCE [LARGE SCALE GENOMIC DNA]</scope>
</reference>
<comment type="similarity">
    <text evidence="1">Belongs to the plant dirigent protein family.</text>
</comment>
<gene>
    <name evidence="2" type="ORF">AMTR_s00041p00177760</name>
</gene>
<evidence type="ECO:0000313" key="3">
    <source>
        <dbReference type="Proteomes" id="UP000017836"/>
    </source>
</evidence>
<evidence type="ECO:0000313" key="2">
    <source>
        <dbReference type="EMBL" id="ERN13403.1"/>
    </source>
</evidence>
<dbReference type="PANTHER" id="PTHR21495">
    <property type="entry name" value="NUCLEOPORIN-RELATED"/>
    <property type="match status" value="1"/>
</dbReference>
<keyword evidence="1" id="KW-0964">Secreted</keyword>
<dbReference type="EMBL" id="KI392588">
    <property type="protein sequence ID" value="ERN13403.1"/>
    <property type="molecule type" value="Genomic_DNA"/>
</dbReference>
<dbReference type="AlphaFoldDB" id="W1PYK2"/>
<comment type="subcellular location">
    <subcellularLocation>
        <location evidence="1">Secreted</location>
        <location evidence="1">Extracellular space</location>
        <location evidence="1">Apoplast</location>
    </subcellularLocation>
</comment>
<dbReference type="InterPro" id="IPR004265">
    <property type="entry name" value="Dirigent"/>
</dbReference>
<comment type="function">
    <text evidence="1">Dirigent proteins impart stereoselectivity on the phenoxy radical-coupling reaction, yielding optically active lignans from two molecules of coniferyl alcohol in the biosynthesis of lignans, flavonolignans, and alkaloids and thus plays a central role in plant secondary metabolism.</text>
</comment>
<keyword evidence="3" id="KW-1185">Reference proteome</keyword>
<comment type="subunit">
    <text evidence="1">Homodimer.</text>
</comment>
<organism evidence="2 3">
    <name type="scientific">Amborella trichopoda</name>
    <dbReference type="NCBI Taxonomy" id="13333"/>
    <lineage>
        <taxon>Eukaryota</taxon>
        <taxon>Viridiplantae</taxon>
        <taxon>Streptophyta</taxon>
        <taxon>Embryophyta</taxon>
        <taxon>Tracheophyta</taxon>
        <taxon>Spermatophyta</taxon>
        <taxon>Magnoliopsida</taxon>
        <taxon>Amborellales</taxon>
        <taxon>Amborellaceae</taxon>
        <taxon>Amborella</taxon>
    </lineage>
</organism>
<protein>
    <recommendedName>
        <fullName evidence="1">Dirigent protein</fullName>
    </recommendedName>
</protein>
<accession>W1PYK2</accession>